<evidence type="ECO:0000256" key="5">
    <source>
        <dbReference type="ARBA" id="ARBA00023002"/>
    </source>
</evidence>
<dbReference type="InterPro" id="IPR031656">
    <property type="entry name" value="DAO_C"/>
</dbReference>
<evidence type="ECO:0000259" key="7">
    <source>
        <dbReference type="Pfam" id="PF16901"/>
    </source>
</evidence>
<evidence type="ECO:0000256" key="1">
    <source>
        <dbReference type="ARBA" id="ARBA00001974"/>
    </source>
</evidence>
<dbReference type="GO" id="GO:0046168">
    <property type="term" value="P:glycerol-3-phosphate catabolic process"/>
    <property type="evidence" value="ECO:0007669"/>
    <property type="project" value="TreeGrafter"/>
</dbReference>
<keyword evidence="4" id="KW-0274">FAD</keyword>
<evidence type="ECO:0000256" key="3">
    <source>
        <dbReference type="ARBA" id="ARBA00022630"/>
    </source>
</evidence>
<dbReference type="SUPFAM" id="SSF51905">
    <property type="entry name" value="FAD/NAD(P)-binding domain"/>
    <property type="match status" value="1"/>
</dbReference>
<dbReference type="PRINTS" id="PR01001">
    <property type="entry name" value="FADG3PDH"/>
</dbReference>
<feature type="domain" description="Alpha-glycerophosphate oxidase C-terminal" evidence="7">
    <location>
        <begin position="400"/>
        <end position="525"/>
    </location>
</feature>
<evidence type="ECO:0000313" key="8">
    <source>
        <dbReference type="EMBL" id="SJN41889.1"/>
    </source>
</evidence>
<evidence type="ECO:0000256" key="4">
    <source>
        <dbReference type="ARBA" id="ARBA00022827"/>
    </source>
</evidence>
<dbReference type="Gene3D" id="1.10.8.870">
    <property type="entry name" value="Alpha-glycerophosphate oxidase, cap domain"/>
    <property type="match status" value="1"/>
</dbReference>
<protein>
    <submittedName>
        <fullName evidence="8">Glycerol-3-phosphate dehydrogenase</fullName>
        <ecNumber evidence="8">1.1.5.3</ecNumber>
    </submittedName>
</protein>
<dbReference type="Gene3D" id="3.50.50.60">
    <property type="entry name" value="FAD/NAD(P)-binding domain"/>
    <property type="match status" value="1"/>
</dbReference>
<dbReference type="EMBL" id="FUKR01000075">
    <property type="protein sequence ID" value="SJN41889.1"/>
    <property type="molecule type" value="Genomic_DNA"/>
</dbReference>
<dbReference type="RefSeq" id="WP_218778788.1">
    <property type="nucleotide sequence ID" value="NZ_FUKR01000075.1"/>
</dbReference>
<dbReference type="InterPro" id="IPR036188">
    <property type="entry name" value="FAD/NAD-bd_sf"/>
</dbReference>
<dbReference type="EC" id="1.1.5.3" evidence="8"/>
<accession>A0A1R4KC70</accession>
<keyword evidence="3" id="KW-0285">Flavoprotein</keyword>
<sequence length="547" mass="59301">MTRLTTHRDGVGDVDIVVIGAGINGLATAREAAAQGLSVVLIDRDDIGARTSAISTRLIHGGLKYLERMELNLVHESIRERNILLDQAPHLVRPYPMLIPFSSSQSRPGWLLSCGLMLHDVLSLGKRLPRNGIVFRRRLERDWPSLAEAGLRWAGLFQDAQVPLTERLTVELAIDAQRNGAVVLTHAPVEGLLREDGRIAGVVYRDREDGAPRTVRARRVVNAAGPWVDEILDLAGDHDRRIGPTKGSHCVVDPFPGAPDTCVFFESPNDTRPMFVLPWLGRYMIGTTDLPYDGGIDDIRIDDEETDYLLSAVNTLIPSAGLERSDVIWSYSGVRPLPYVGELDDPSTVTRDHVFIEHEGADAGLVTVVGGKLTTHRALGEQLVRRLRASLGLPRRSSPTRSSPLPGRPAEASWPAYRSAAIAAAAVVDGVGPALAERLVDTYGSASETIVAAIAERPDRGRVVDEDSGACAAELVFAVAEEGAHTLEDVLLRRTAIGLNADVGIAAARPAAAVLVEEGLWSPDRAEAETERYLAAVERFTPRRVSH</sequence>
<dbReference type="Gene3D" id="3.30.9.10">
    <property type="entry name" value="D-Amino Acid Oxidase, subunit A, domain 2"/>
    <property type="match status" value="1"/>
</dbReference>
<comment type="similarity">
    <text evidence="2">Belongs to the FAD-dependent glycerol-3-phosphate dehydrogenase family.</text>
</comment>
<dbReference type="PANTHER" id="PTHR11985">
    <property type="entry name" value="GLYCEROL-3-PHOSPHATE DEHYDROGENASE"/>
    <property type="match status" value="1"/>
</dbReference>
<organism evidence="8 9">
    <name type="scientific">Mycetocola reblochoni REB411</name>
    <dbReference type="NCBI Taxonomy" id="1255698"/>
    <lineage>
        <taxon>Bacteria</taxon>
        <taxon>Bacillati</taxon>
        <taxon>Actinomycetota</taxon>
        <taxon>Actinomycetes</taxon>
        <taxon>Micrococcales</taxon>
        <taxon>Microbacteriaceae</taxon>
        <taxon>Mycetocola</taxon>
    </lineage>
</organism>
<keyword evidence="5 8" id="KW-0560">Oxidoreductase</keyword>
<feature type="domain" description="FAD dependent oxidoreductase" evidence="6">
    <location>
        <begin position="15"/>
        <end position="376"/>
    </location>
</feature>
<dbReference type="AlphaFoldDB" id="A0A1R4KC70"/>
<reference evidence="9" key="1">
    <citation type="submission" date="2017-02" db="EMBL/GenBank/DDBJ databases">
        <authorList>
            <person name="Dridi B."/>
        </authorList>
    </citation>
    <scope>NUCLEOTIDE SEQUENCE [LARGE SCALE GENOMIC DNA]</scope>
    <source>
        <strain evidence="9">EB411</strain>
    </source>
</reference>
<evidence type="ECO:0000256" key="2">
    <source>
        <dbReference type="ARBA" id="ARBA00007330"/>
    </source>
</evidence>
<dbReference type="PANTHER" id="PTHR11985:SF15">
    <property type="entry name" value="GLYCEROL-3-PHOSPHATE DEHYDROGENASE, MITOCHONDRIAL"/>
    <property type="match status" value="1"/>
</dbReference>
<dbReference type="Proteomes" id="UP000196778">
    <property type="component" value="Unassembled WGS sequence"/>
</dbReference>
<dbReference type="Pfam" id="PF16901">
    <property type="entry name" value="DAO_C"/>
    <property type="match status" value="1"/>
</dbReference>
<dbReference type="Pfam" id="PF01266">
    <property type="entry name" value="DAO"/>
    <property type="match status" value="1"/>
</dbReference>
<dbReference type="InterPro" id="IPR006076">
    <property type="entry name" value="FAD-dep_OxRdtase"/>
</dbReference>
<evidence type="ECO:0000259" key="6">
    <source>
        <dbReference type="Pfam" id="PF01266"/>
    </source>
</evidence>
<name>A0A1R4KC70_9MICO</name>
<comment type="cofactor">
    <cofactor evidence="1">
        <name>FAD</name>
        <dbReference type="ChEBI" id="CHEBI:57692"/>
    </cofactor>
</comment>
<dbReference type="InterPro" id="IPR038299">
    <property type="entry name" value="DAO_C_sf"/>
</dbReference>
<dbReference type="InterPro" id="IPR000447">
    <property type="entry name" value="G3P_DH_FAD-dep"/>
</dbReference>
<proteinExistence type="inferred from homology"/>
<gene>
    <name evidence="8" type="ORF">FM119_12935</name>
</gene>
<keyword evidence="9" id="KW-1185">Reference proteome</keyword>
<evidence type="ECO:0000313" key="9">
    <source>
        <dbReference type="Proteomes" id="UP000196778"/>
    </source>
</evidence>
<dbReference type="GO" id="GO:0004368">
    <property type="term" value="F:glycerol-3-phosphate dehydrogenase (quinone) activity"/>
    <property type="evidence" value="ECO:0007669"/>
    <property type="project" value="UniProtKB-EC"/>
</dbReference>